<dbReference type="GO" id="GO:0000492">
    <property type="term" value="P:box C/D snoRNP assembly"/>
    <property type="evidence" value="ECO:0007669"/>
    <property type="project" value="TreeGrafter"/>
</dbReference>
<comment type="similarity">
    <text evidence="1">Belongs to the PIH1 family.</text>
</comment>
<dbReference type="Pfam" id="PF08190">
    <property type="entry name" value="PIH1"/>
    <property type="match status" value="1"/>
</dbReference>
<evidence type="ECO:0000256" key="2">
    <source>
        <dbReference type="ARBA" id="ARBA00040540"/>
    </source>
</evidence>
<organism evidence="6 7">
    <name type="scientific">Pyrocoelia pectoralis</name>
    <dbReference type="NCBI Taxonomy" id="417401"/>
    <lineage>
        <taxon>Eukaryota</taxon>
        <taxon>Metazoa</taxon>
        <taxon>Ecdysozoa</taxon>
        <taxon>Arthropoda</taxon>
        <taxon>Hexapoda</taxon>
        <taxon>Insecta</taxon>
        <taxon>Pterygota</taxon>
        <taxon>Neoptera</taxon>
        <taxon>Endopterygota</taxon>
        <taxon>Coleoptera</taxon>
        <taxon>Polyphaga</taxon>
        <taxon>Elateriformia</taxon>
        <taxon>Elateroidea</taxon>
        <taxon>Lampyridae</taxon>
        <taxon>Lampyrinae</taxon>
        <taxon>Pyrocoelia</taxon>
    </lineage>
</organism>
<name>A0AAN7VS76_9COLE</name>
<comment type="caution">
    <text evidence="6">The sequence shown here is derived from an EMBL/GenBank/DDBJ whole genome shotgun (WGS) entry which is preliminary data.</text>
</comment>
<proteinExistence type="inferred from homology"/>
<dbReference type="GO" id="GO:1990904">
    <property type="term" value="C:ribonucleoprotein complex"/>
    <property type="evidence" value="ECO:0007669"/>
    <property type="project" value="TreeGrafter"/>
</dbReference>
<dbReference type="AlphaFoldDB" id="A0AAN7VS76"/>
<reference evidence="6 7" key="1">
    <citation type="journal article" date="2024" name="Insects">
        <title>An Improved Chromosome-Level Genome Assembly of the Firefly Pyrocoelia pectoralis.</title>
        <authorList>
            <person name="Fu X."/>
            <person name="Meyer-Rochow V.B."/>
            <person name="Ballantyne L."/>
            <person name="Zhu X."/>
        </authorList>
    </citation>
    <scope>NUCLEOTIDE SEQUENCE [LARGE SCALE GENOMIC DNA]</scope>
    <source>
        <strain evidence="6">XCY_ONT2</strain>
    </source>
</reference>
<dbReference type="EMBL" id="JAVRBK010000001">
    <property type="protein sequence ID" value="KAK5649766.1"/>
    <property type="molecule type" value="Genomic_DNA"/>
</dbReference>
<sequence length="306" mass="34938">MSPQPVFLDVDSSLVENKLRITEDNENDVNKIFGEHPSTPVIPEPGFCVKSKETATNTKIFINICYTNVIPPPTDISEEELILICNSEENSSFKIPMSIGEINSENDKHGNEVKITDVAIHSTFYKKIQERPLFKDFFIAVAFEGIKTKHKISTTEDRIILKNRKCFGQLQVHRIRQSNDYAENKSEAKVKNYLEGLRGTETNNKPKIETISSEYYNESSLKAPKYRLFRKINDPSVLHAEVKLLKIMDSAEVNVDVGEDRIIVESKSDEYYLDVFVPFIINQTCVTATFNKHSKVLKIVMPLCIK</sequence>
<dbReference type="PANTHER" id="PTHR22997:SF0">
    <property type="entry name" value="PIH1 DOMAIN-CONTAINING PROTEIN 1"/>
    <property type="match status" value="1"/>
</dbReference>
<keyword evidence="7" id="KW-1185">Reference proteome</keyword>
<comment type="function">
    <text evidence="3">Involved in the assembly of C/D box small nucleolar ribonucleoprotein (snoRNP) particles. Recruits the SWI/SNF complex to the core promoter of rRNA genes and enhances pre-rRNA transcription. Mediates interaction of TELO2 with the R2TP complex which is necessary for the stability of MTOR and SMG1. Positively regulates the assembly and activity of the mTORC1 complex.</text>
</comment>
<feature type="domain" description="PIH1D1/2/3 CS-like" evidence="5">
    <location>
        <begin position="231"/>
        <end position="302"/>
    </location>
</feature>
<evidence type="ECO:0000313" key="6">
    <source>
        <dbReference type="EMBL" id="KAK5649766.1"/>
    </source>
</evidence>
<feature type="domain" description="PIH1 N-terminal" evidence="4">
    <location>
        <begin position="38"/>
        <end position="179"/>
    </location>
</feature>
<dbReference type="InterPro" id="IPR041442">
    <property type="entry name" value="PIH1D1/2/3_CS-like"/>
</dbReference>
<accession>A0AAN7VS76</accession>
<dbReference type="Proteomes" id="UP001329430">
    <property type="component" value="Chromosome 1"/>
</dbReference>
<dbReference type="PANTHER" id="PTHR22997">
    <property type="entry name" value="PIH1 DOMAIN-CONTAINING PROTEIN 1"/>
    <property type="match status" value="1"/>
</dbReference>
<evidence type="ECO:0000259" key="5">
    <source>
        <dbReference type="Pfam" id="PF18201"/>
    </source>
</evidence>
<protein>
    <recommendedName>
        <fullName evidence="2">PIH1 domain-containing protein 1</fullName>
    </recommendedName>
</protein>
<evidence type="ECO:0000259" key="4">
    <source>
        <dbReference type="Pfam" id="PF08190"/>
    </source>
</evidence>
<dbReference type="GO" id="GO:0005737">
    <property type="term" value="C:cytoplasm"/>
    <property type="evidence" value="ECO:0007669"/>
    <property type="project" value="TreeGrafter"/>
</dbReference>
<evidence type="ECO:0000256" key="1">
    <source>
        <dbReference type="ARBA" id="ARBA00008511"/>
    </source>
</evidence>
<evidence type="ECO:0000313" key="7">
    <source>
        <dbReference type="Proteomes" id="UP001329430"/>
    </source>
</evidence>
<dbReference type="InterPro" id="IPR050734">
    <property type="entry name" value="PIH1/Kintoun_subfamily"/>
</dbReference>
<gene>
    <name evidence="6" type="ORF">RI129_000795</name>
</gene>
<dbReference type="Pfam" id="PF18201">
    <property type="entry name" value="PIH1_CS"/>
    <property type="match status" value="1"/>
</dbReference>
<dbReference type="GO" id="GO:0006364">
    <property type="term" value="P:rRNA processing"/>
    <property type="evidence" value="ECO:0007669"/>
    <property type="project" value="TreeGrafter"/>
</dbReference>
<dbReference type="GO" id="GO:0097255">
    <property type="term" value="C:R2TP complex"/>
    <property type="evidence" value="ECO:0007669"/>
    <property type="project" value="TreeGrafter"/>
</dbReference>
<evidence type="ECO:0000256" key="3">
    <source>
        <dbReference type="ARBA" id="ARBA00046233"/>
    </source>
</evidence>
<dbReference type="InterPro" id="IPR012981">
    <property type="entry name" value="PIH1_N"/>
</dbReference>